<dbReference type="PANTHER" id="PTHR23502">
    <property type="entry name" value="MAJOR FACILITATOR SUPERFAMILY"/>
    <property type="match status" value="1"/>
</dbReference>
<organism evidence="7 8">
    <name type="scientific">Aspergillus pseudoustus</name>
    <dbReference type="NCBI Taxonomy" id="1810923"/>
    <lineage>
        <taxon>Eukaryota</taxon>
        <taxon>Fungi</taxon>
        <taxon>Dikarya</taxon>
        <taxon>Ascomycota</taxon>
        <taxon>Pezizomycotina</taxon>
        <taxon>Eurotiomycetes</taxon>
        <taxon>Eurotiomycetidae</taxon>
        <taxon>Eurotiales</taxon>
        <taxon>Aspergillaceae</taxon>
        <taxon>Aspergillus</taxon>
        <taxon>Aspergillus subgen. Nidulantes</taxon>
    </lineage>
</organism>
<dbReference type="InterPro" id="IPR020846">
    <property type="entry name" value="MFS_dom"/>
</dbReference>
<feature type="transmembrane region" description="Helical" evidence="5">
    <location>
        <begin position="70"/>
        <end position="93"/>
    </location>
</feature>
<feature type="transmembrane region" description="Helical" evidence="5">
    <location>
        <begin position="169"/>
        <end position="190"/>
    </location>
</feature>
<comment type="subcellular location">
    <subcellularLocation>
        <location evidence="1">Membrane</location>
        <topology evidence="1">Multi-pass membrane protein</topology>
    </subcellularLocation>
</comment>
<dbReference type="Gene3D" id="1.20.1250.20">
    <property type="entry name" value="MFS general substrate transporter like domains"/>
    <property type="match status" value="1"/>
</dbReference>
<dbReference type="EMBL" id="JBFXLU010000490">
    <property type="protein sequence ID" value="KAL2825520.1"/>
    <property type="molecule type" value="Genomic_DNA"/>
</dbReference>
<keyword evidence="3 5" id="KW-1133">Transmembrane helix</keyword>
<dbReference type="Proteomes" id="UP001610446">
    <property type="component" value="Unassembled WGS sequence"/>
</dbReference>
<gene>
    <name evidence="7" type="ORF">BJY01DRAFT_256254</name>
</gene>
<comment type="caution">
    <text evidence="7">The sequence shown here is derived from an EMBL/GenBank/DDBJ whole genome shotgun (WGS) entry which is preliminary data.</text>
</comment>
<proteinExistence type="predicted"/>
<name>A0ABR4ICQ3_9EURO</name>
<feature type="domain" description="Major facilitator superfamily (MFS) profile" evidence="6">
    <location>
        <begin position="70"/>
        <end position="401"/>
    </location>
</feature>
<dbReference type="InterPro" id="IPR011701">
    <property type="entry name" value="MFS"/>
</dbReference>
<dbReference type="PANTHER" id="PTHR23502:SF34">
    <property type="entry name" value="PROTEIN HOL1"/>
    <property type="match status" value="1"/>
</dbReference>
<evidence type="ECO:0000256" key="3">
    <source>
        <dbReference type="ARBA" id="ARBA00022989"/>
    </source>
</evidence>
<dbReference type="InterPro" id="IPR036259">
    <property type="entry name" value="MFS_trans_sf"/>
</dbReference>
<accession>A0ABR4ICQ3</accession>
<protein>
    <submittedName>
        <fullName evidence="7">Major facilitator superfamily domain-containing protein</fullName>
    </submittedName>
</protein>
<feature type="transmembrane region" description="Helical" evidence="5">
    <location>
        <begin position="232"/>
        <end position="252"/>
    </location>
</feature>
<dbReference type="PROSITE" id="PS50850">
    <property type="entry name" value="MFS"/>
    <property type="match status" value="1"/>
</dbReference>
<feature type="transmembrane region" description="Helical" evidence="5">
    <location>
        <begin position="139"/>
        <end position="157"/>
    </location>
</feature>
<keyword evidence="2 5" id="KW-0812">Transmembrane</keyword>
<dbReference type="SUPFAM" id="SSF103473">
    <property type="entry name" value="MFS general substrate transporter"/>
    <property type="match status" value="1"/>
</dbReference>
<evidence type="ECO:0000256" key="2">
    <source>
        <dbReference type="ARBA" id="ARBA00022692"/>
    </source>
</evidence>
<feature type="transmembrane region" description="Helical" evidence="5">
    <location>
        <begin position="325"/>
        <end position="349"/>
    </location>
</feature>
<evidence type="ECO:0000256" key="1">
    <source>
        <dbReference type="ARBA" id="ARBA00004141"/>
    </source>
</evidence>
<evidence type="ECO:0000313" key="8">
    <source>
        <dbReference type="Proteomes" id="UP001610446"/>
    </source>
</evidence>
<feature type="transmembrane region" description="Helical" evidence="5">
    <location>
        <begin position="202"/>
        <end position="226"/>
    </location>
</feature>
<evidence type="ECO:0000313" key="7">
    <source>
        <dbReference type="EMBL" id="KAL2825520.1"/>
    </source>
</evidence>
<feature type="transmembrane region" description="Helical" evidence="5">
    <location>
        <begin position="113"/>
        <end position="132"/>
    </location>
</feature>
<keyword evidence="4 5" id="KW-0472">Membrane</keyword>
<feature type="non-terminal residue" evidence="7">
    <location>
        <position position="401"/>
    </location>
</feature>
<reference evidence="7 8" key="1">
    <citation type="submission" date="2024-07" db="EMBL/GenBank/DDBJ databases">
        <title>Section-level genome sequencing and comparative genomics of Aspergillus sections Usti and Cavernicolus.</title>
        <authorList>
            <consortium name="Lawrence Berkeley National Laboratory"/>
            <person name="Nybo J.L."/>
            <person name="Vesth T.C."/>
            <person name="Theobald S."/>
            <person name="Frisvad J.C."/>
            <person name="Larsen T.O."/>
            <person name="Kjaerboelling I."/>
            <person name="Rothschild-Mancinelli K."/>
            <person name="Lyhne E.K."/>
            <person name="Kogle M.E."/>
            <person name="Barry K."/>
            <person name="Clum A."/>
            <person name="Na H."/>
            <person name="Ledsgaard L."/>
            <person name="Lin J."/>
            <person name="Lipzen A."/>
            <person name="Kuo A."/>
            <person name="Riley R."/>
            <person name="Mondo S."/>
            <person name="Labutti K."/>
            <person name="Haridas S."/>
            <person name="Pangalinan J."/>
            <person name="Salamov A.A."/>
            <person name="Simmons B.A."/>
            <person name="Magnuson J.K."/>
            <person name="Chen J."/>
            <person name="Drula E."/>
            <person name="Henrissat B."/>
            <person name="Wiebenga A."/>
            <person name="Lubbers R.J."/>
            <person name="Gomes A.C."/>
            <person name="Makela M.R."/>
            <person name="Stajich J."/>
            <person name="Grigoriev I.V."/>
            <person name="Mortensen U.H."/>
            <person name="De Vries R.P."/>
            <person name="Baker S.E."/>
            <person name="Andersen M.R."/>
        </authorList>
    </citation>
    <scope>NUCLEOTIDE SEQUENCE [LARGE SCALE GENOMIC DNA]</scope>
    <source>
        <strain evidence="7 8">CBS 123904</strain>
    </source>
</reference>
<evidence type="ECO:0000259" key="6">
    <source>
        <dbReference type="PROSITE" id="PS50850"/>
    </source>
</evidence>
<sequence length="401" mass="43010">MSTDDKGSMAHLEQAPPKEEWIALDGQKSPILEDGKLGSDGVSESIQLIPVPTHDPNDPLRIPPWRKNMIVVALCFCCLAVTTSLSPIIPTLIAYYGAIGTPGQPSPQDVMNLGTYPTLFGGIGAIISLLLARWKGTRPILILFSALLFFSTLWSAVSRGKSRGLYSNIAARCFIGLGTGAYESVVPLVLQDINFIHQRNRALSLVLGSGGMAGAIFGALSTYIVAGLDWRALYWIINVLNAIGLVLIVLFVPETTWPRRIVDFNGTSGTDADGFAPSIHPPQPLMSYTRSLRLLSGRGSARSALNTAKDLARSCTFPNVIWRSLLITTTIVLLNACMSGTTVASTLVISTVLQTSYHWAPQNVGLCMLSIAIGALLTIPISGFAGDAILKVLAKRTKKHL</sequence>
<evidence type="ECO:0000256" key="4">
    <source>
        <dbReference type="ARBA" id="ARBA00023136"/>
    </source>
</evidence>
<feature type="transmembrane region" description="Helical" evidence="5">
    <location>
        <begin position="369"/>
        <end position="390"/>
    </location>
</feature>
<dbReference type="Pfam" id="PF07690">
    <property type="entry name" value="MFS_1"/>
    <property type="match status" value="1"/>
</dbReference>
<keyword evidence="8" id="KW-1185">Reference proteome</keyword>
<evidence type="ECO:0000256" key="5">
    <source>
        <dbReference type="SAM" id="Phobius"/>
    </source>
</evidence>